<proteinExistence type="inferred from homology"/>
<dbReference type="PANTHER" id="PTHR35024:SF4">
    <property type="entry name" value="POLYMER-FORMING CYTOSKELETAL PROTEIN"/>
    <property type="match status" value="1"/>
</dbReference>
<accession>A0A4Y9IQL5</accession>
<comment type="caution">
    <text evidence="3">The sequence shown here is derived from an EMBL/GenBank/DDBJ whole genome shotgun (WGS) entry which is preliminary data.</text>
</comment>
<evidence type="ECO:0000256" key="2">
    <source>
        <dbReference type="SAM" id="MobiDB-lite"/>
    </source>
</evidence>
<organism evidence="3 4">
    <name type="scientific">Dysgonomonas mossii</name>
    <dbReference type="NCBI Taxonomy" id="163665"/>
    <lineage>
        <taxon>Bacteria</taxon>
        <taxon>Pseudomonadati</taxon>
        <taxon>Bacteroidota</taxon>
        <taxon>Bacteroidia</taxon>
        <taxon>Bacteroidales</taxon>
        <taxon>Dysgonomonadaceae</taxon>
        <taxon>Dysgonomonas</taxon>
    </lineage>
</organism>
<reference evidence="3 4" key="1">
    <citation type="submission" date="2019-03" db="EMBL/GenBank/DDBJ databases">
        <title>Diversity of the mouse oral microbiome.</title>
        <authorList>
            <person name="Joseph S."/>
            <person name="Aduse-Opoku J."/>
            <person name="Curtis M."/>
            <person name="Wade W."/>
            <person name="Hashim A."/>
        </authorList>
    </citation>
    <scope>NUCLEOTIDE SEQUENCE [LARGE SCALE GENOMIC DNA]</scope>
    <source>
        <strain evidence="3 4">P11</strain>
    </source>
</reference>
<protein>
    <submittedName>
        <fullName evidence="3">Polymer-forming cytoskeletal protein</fullName>
    </submittedName>
</protein>
<dbReference type="AlphaFoldDB" id="A0A4Y9IQL5"/>
<comment type="similarity">
    <text evidence="1">Belongs to the bactofilin family.</text>
</comment>
<gene>
    <name evidence="3" type="ORF">E4T88_00695</name>
</gene>
<evidence type="ECO:0000313" key="3">
    <source>
        <dbReference type="EMBL" id="TFU90526.1"/>
    </source>
</evidence>
<dbReference type="EMBL" id="SPPK01000001">
    <property type="protein sequence ID" value="TFU90526.1"/>
    <property type="molecule type" value="Genomic_DNA"/>
</dbReference>
<name>A0A4Y9IQL5_9BACT</name>
<dbReference type="PANTHER" id="PTHR35024">
    <property type="entry name" value="HYPOTHETICAL CYTOSOLIC PROTEIN"/>
    <property type="match status" value="1"/>
</dbReference>
<sequence length="188" mass="20762">MFLFKRKIDEIEPQPVRIVELGRDVIVLGSLYLTEGQEKNFYVEDTLNVDINAHITGSVTTTGCIIDGKVTGNIICAESLELGPTAVIEGTITAKAAVINAGCVVNGEVVLDPLLEVPILNIKIAEAKNYLEKEGTTISVDPFSKIEEEIPQKDSRAFNNPPNKEQKSPIIQDRKIETKPLDESDNWW</sequence>
<feature type="compositionally biased region" description="Basic and acidic residues" evidence="2">
    <location>
        <begin position="164"/>
        <end position="182"/>
    </location>
</feature>
<feature type="region of interest" description="Disordered" evidence="2">
    <location>
        <begin position="150"/>
        <end position="188"/>
    </location>
</feature>
<evidence type="ECO:0000256" key="1">
    <source>
        <dbReference type="ARBA" id="ARBA00044755"/>
    </source>
</evidence>
<evidence type="ECO:0000313" key="4">
    <source>
        <dbReference type="Proteomes" id="UP000298285"/>
    </source>
</evidence>
<dbReference type="Pfam" id="PF04519">
    <property type="entry name" value="Bactofilin"/>
    <property type="match status" value="1"/>
</dbReference>
<dbReference type="Proteomes" id="UP000298285">
    <property type="component" value="Unassembled WGS sequence"/>
</dbReference>
<dbReference type="OrthoDB" id="5432602at2"/>
<dbReference type="InterPro" id="IPR007607">
    <property type="entry name" value="BacA/B"/>
</dbReference>
<dbReference type="RefSeq" id="WP_135103584.1">
    <property type="nucleotide sequence ID" value="NZ_JADGKW010000001.1"/>
</dbReference>